<feature type="transmembrane region" description="Helical" evidence="9">
    <location>
        <begin position="76"/>
        <end position="99"/>
    </location>
</feature>
<evidence type="ECO:0000256" key="2">
    <source>
        <dbReference type="ARBA" id="ARBA00007783"/>
    </source>
</evidence>
<comment type="caution">
    <text evidence="9">Lacks conserved residue(s) required for the propagation of feature annotation.</text>
</comment>
<evidence type="ECO:0000256" key="3">
    <source>
        <dbReference type="ARBA" id="ARBA00022448"/>
    </source>
</evidence>
<feature type="domain" description="ABC transmembrane type-2" evidence="10">
    <location>
        <begin position="38"/>
        <end position="276"/>
    </location>
</feature>
<evidence type="ECO:0000256" key="1">
    <source>
        <dbReference type="ARBA" id="ARBA00004429"/>
    </source>
</evidence>
<keyword evidence="5" id="KW-0997">Cell inner membrane</keyword>
<dbReference type="EMBL" id="JAFFJS010000005">
    <property type="protein sequence ID" value="MBM9433876.1"/>
    <property type="molecule type" value="Genomic_DNA"/>
</dbReference>
<organism evidence="11 12">
    <name type="scientific">Flaviflexus equikiangi</name>
    <dbReference type="NCBI Taxonomy" id="2758573"/>
    <lineage>
        <taxon>Bacteria</taxon>
        <taxon>Bacillati</taxon>
        <taxon>Actinomycetota</taxon>
        <taxon>Actinomycetes</taxon>
        <taxon>Actinomycetales</taxon>
        <taxon>Actinomycetaceae</taxon>
        <taxon>Flaviflexus</taxon>
    </lineage>
</organism>
<evidence type="ECO:0000256" key="6">
    <source>
        <dbReference type="ARBA" id="ARBA00022692"/>
    </source>
</evidence>
<proteinExistence type="inferred from homology"/>
<keyword evidence="8 9" id="KW-0472">Membrane</keyword>
<reference evidence="12" key="1">
    <citation type="submission" date="2021-02" db="EMBL/GenBank/DDBJ databases">
        <title>Leucobacter sp. CX169.</title>
        <authorList>
            <person name="Cheng Y."/>
        </authorList>
    </citation>
    <scope>NUCLEOTIDE SEQUENCE [LARGE SCALE GENOMIC DNA]</scope>
    <source>
        <strain evidence="12">JY899</strain>
    </source>
</reference>
<evidence type="ECO:0000256" key="4">
    <source>
        <dbReference type="ARBA" id="ARBA00022475"/>
    </source>
</evidence>
<feature type="transmembrane region" description="Helical" evidence="9">
    <location>
        <begin position="151"/>
        <end position="180"/>
    </location>
</feature>
<comment type="similarity">
    <text evidence="2 9">Belongs to the ABC-2 integral membrane protein family.</text>
</comment>
<evidence type="ECO:0000256" key="8">
    <source>
        <dbReference type="ARBA" id="ARBA00023136"/>
    </source>
</evidence>
<gene>
    <name evidence="11" type="ORF">JVW63_09245</name>
</gene>
<keyword evidence="3 9" id="KW-0813">Transport</keyword>
<comment type="caution">
    <text evidence="11">The sequence shown here is derived from an EMBL/GenBank/DDBJ whole genome shotgun (WGS) entry which is preliminary data.</text>
</comment>
<protein>
    <recommendedName>
        <fullName evidence="9">Transport permease protein</fullName>
    </recommendedName>
</protein>
<evidence type="ECO:0000313" key="11">
    <source>
        <dbReference type="EMBL" id="MBM9433876.1"/>
    </source>
</evidence>
<keyword evidence="12" id="KW-1185">Reference proteome</keyword>
<dbReference type="PANTHER" id="PTHR30413">
    <property type="entry name" value="INNER MEMBRANE TRANSPORT PERMEASE"/>
    <property type="match status" value="1"/>
</dbReference>
<evidence type="ECO:0000259" key="10">
    <source>
        <dbReference type="PROSITE" id="PS51012"/>
    </source>
</evidence>
<dbReference type="InterPro" id="IPR047817">
    <property type="entry name" value="ABC2_TM_bact-type"/>
</dbReference>
<dbReference type="InterPro" id="IPR013525">
    <property type="entry name" value="ABC2_TM"/>
</dbReference>
<dbReference type="Pfam" id="PF01061">
    <property type="entry name" value="ABC2_membrane"/>
    <property type="match status" value="1"/>
</dbReference>
<evidence type="ECO:0000256" key="7">
    <source>
        <dbReference type="ARBA" id="ARBA00022989"/>
    </source>
</evidence>
<name>A0ABS2TGW3_9ACTO</name>
<feature type="transmembrane region" description="Helical" evidence="9">
    <location>
        <begin position="120"/>
        <end position="145"/>
    </location>
</feature>
<dbReference type="PANTHER" id="PTHR30413:SF8">
    <property type="entry name" value="TRANSPORT PERMEASE PROTEIN"/>
    <property type="match status" value="1"/>
</dbReference>
<evidence type="ECO:0000256" key="9">
    <source>
        <dbReference type="RuleBase" id="RU361157"/>
    </source>
</evidence>
<dbReference type="PROSITE" id="PS51012">
    <property type="entry name" value="ABC_TM2"/>
    <property type="match status" value="1"/>
</dbReference>
<accession>A0ABS2TGW3</accession>
<feature type="transmembrane region" description="Helical" evidence="9">
    <location>
        <begin position="252"/>
        <end position="270"/>
    </location>
</feature>
<sequence>MDDRGDTLSVFSDLKGSRELLHNLTMREIKGKYKRTALGQLWSLANPLALMVVYSFVFAIVIRVQPAPGDPSGLDLFVLWLMCALLPWTFFSGIVNGSMGTIVGNENLIKKVYFPRSTLIFANTLSALYQHLWEMLILVVAVLVLGSNVLIYIPLVAVTMVLLALFATGLGMIFAVANVYFRDVQHFSGILFQLWFYASPIVYPAELVKEQSESFGPIAFGITIDNLYQLNPFIHFAEIFRNLLYDARWPDWSTFGLVAAGSIAVFFIGWKIFDRHQDHLAEVL</sequence>
<dbReference type="Proteomes" id="UP000705983">
    <property type="component" value="Unassembled WGS sequence"/>
</dbReference>
<evidence type="ECO:0000313" key="12">
    <source>
        <dbReference type="Proteomes" id="UP000705983"/>
    </source>
</evidence>
<keyword evidence="4 9" id="KW-1003">Cell membrane</keyword>
<evidence type="ECO:0000256" key="5">
    <source>
        <dbReference type="ARBA" id="ARBA00022519"/>
    </source>
</evidence>
<feature type="transmembrane region" description="Helical" evidence="9">
    <location>
        <begin position="41"/>
        <end position="64"/>
    </location>
</feature>
<comment type="subcellular location">
    <subcellularLocation>
        <location evidence="1">Cell inner membrane</location>
        <topology evidence="1">Multi-pass membrane protein</topology>
    </subcellularLocation>
    <subcellularLocation>
        <location evidence="9">Cell membrane</location>
        <topology evidence="9">Multi-pass membrane protein</topology>
    </subcellularLocation>
</comment>
<keyword evidence="7 9" id="KW-1133">Transmembrane helix</keyword>
<keyword evidence="6 9" id="KW-0812">Transmembrane</keyword>